<evidence type="ECO:0000259" key="8">
    <source>
        <dbReference type="Pfam" id="PF13087"/>
    </source>
</evidence>
<evidence type="ECO:0000313" key="10">
    <source>
        <dbReference type="Proteomes" id="UP000662857"/>
    </source>
</evidence>
<evidence type="ECO:0000256" key="6">
    <source>
        <dbReference type="SAM" id="MobiDB-lite"/>
    </source>
</evidence>
<comment type="similarity">
    <text evidence="1">Belongs to the DNA2/NAM7 helicase family.</text>
</comment>
<dbReference type="RefSeq" id="WP_239676140.1">
    <property type="nucleotide sequence ID" value="NZ_CP070499.1"/>
</dbReference>
<evidence type="ECO:0000256" key="2">
    <source>
        <dbReference type="ARBA" id="ARBA00022741"/>
    </source>
</evidence>
<dbReference type="InterPro" id="IPR050534">
    <property type="entry name" value="Coronavir_polyprotein_1ab"/>
</dbReference>
<dbReference type="Pfam" id="PF13086">
    <property type="entry name" value="AAA_11"/>
    <property type="match status" value="1"/>
</dbReference>
<evidence type="ECO:0000256" key="1">
    <source>
        <dbReference type="ARBA" id="ARBA00007913"/>
    </source>
</evidence>
<proteinExistence type="inferred from homology"/>
<keyword evidence="4" id="KW-0347">Helicase</keyword>
<dbReference type="CDD" id="cd18808">
    <property type="entry name" value="SF1_C_Upf1"/>
    <property type="match status" value="1"/>
</dbReference>
<evidence type="ECO:0000256" key="5">
    <source>
        <dbReference type="ARBA" id="ARBA00022840"/>
    </source>
</evidence>
<feature type="domain" description="DNA2/NAM7 helicase-like C-terminal" evidence="8">
    <location>
        <begin position="879"/>
        <end position="1051"/>
    </location>
</feature>
<organism evidence="9 10">
    <name type="scientific">Natronosporangium hydrolyticum</name>
    <dbReference type="NCBI Taxonomy" id="2811111"/>
    <lineage>
        <taxon>Bacteria</taxon>
        <taxon>Bacillati</taxon>
        <taxon>Actinomycetota</taxon>
        <taxon>Actinomycetes</taxon>
        <taxon>Micromonosporales</taxon>
        <taxon>Micromonosporaceae</taxon>
        <taxon>Natronosporangium</taxon>
    </lineage>
</organism>
<dbReference type="SUPFAM" id="SSF52540">
    <property type="entry name" value="P-loop containing nucleoside triphosphate hydrolases"/>
    <property type="match status" value="1"/>
</dbReference>
<dbReference type="GO" id="GO:0016787">
    <property type="term" value="F:hydrolase activity"/>
    <property type="evidence" value="ECO:0007669"/>
    <property type="project" value="UniProtKB-KW"/>
</dbReference>
<protein>
    <recommendedName>
        <fullName evidence="11">AAA family ATPase</fullName>
    </recommendedName>
</protein>
<dbReference type="GO" id="GO:0003678">
    <property type="term" value="F:DNA helicase activity"/>
    <property type="evidence" value="ECO:0007669"/>
    <property type="project" value="UniProtKB-ARBA"/>
</dbReference>
<evidence type="ECO:0000256" key="3">
    <source>
        <dbReference type="ARBA" id="ARBA00022801"/>
    </source>
</evidence>
<evidence type="ECO:0000256" key="4">
    <source>
        <dbReference type="ARBA" id="ARBA00022806"/>
    </source>
</evidence>
<feature type="region of interest" description="Disordered" evidence="6">
    <location>
        <begin position="30"/>
        <end position="52"/>
    </location>
</feature>
<keyword evidence="5" id="KW-0067">ATP-binding</keyword>
<name>A0A895YF37_9ACTN</name>
<dbReference type="AlphaFoldDB" id="A0A895YF37"/>
<feature type="domain" description="DNA2/NAM7 helicase helicase" evidence="7">
    <location>
        <begin position="768"/>
        <end position="827"/>
    </location>
</feature>
<dbReference type="GO" id="GO:0005524">
    <property type="term" value="F:ATP binding"/>
    <property type="evidence" value="ECO:0007669"/>
    <property type="project" value="UniProtKB-KW"/>
</dbReference>
<feature type="compositionally biased region" description="Basic and acidic residues" evidence="6">
    <location>
        <begin position="38"/>
        <end position="49"/>
    </location>
</feature>
<dbReference type="InterPro" id="IPR041679">
    <property type="entry name" value="DNA2/NAM7-like_C"/>
</dbReference>
<dbReference type="Pfam" id="PF13087">
    <property type="entry name" value="AAA_12"/>
    <property type="match status" value="1"/>
</dbReference>
<gene>
    <name evidence="9" type="ORF">JQS43_21170</name>
</gene>
<dbReference type="PANTHER" id="PTHR43788">
    <property type="entry name" value="DNA2/NAM7 HELICASE FAMILY MEMBER"/>
    <property type="match status" value="1"/>
</dbReference>
<accession>A0A895YF37</accession>
<dbReference type="Gene3D" id="3.40.50.300">
    <property type="entry name" value="P-loop containing nucleotide triphosphate hydrolases"/>
    <property type="match status" value="3"/>
</dbReference>
<dbReference type="InterPro" id="IPR041677">
    <property type="entry name" value="DNA2/NAM7_AAA_11"/>
</dbReference>
<dbReference type="EMBL" id="CP070499">
    <property type="protein sequence ID" value="QSB14023.1"/>
    <property type="molecule type" value="Genomic_DNA"/>
</dbReference>
<evidence type="ECO:0000259" key="7">
    <source>
        <dbReference type="Pfam" id="PF13086"/>
    </source>
</evidence>
<sequence length="1069" mass="116806">MSGSRVAIDDQQRILQFWWMLELFSPQPVPKATPRAARPTDRQVLEWKPGDPLPWETMAPPESVGGTRRVWQHTVYLGVYELEATYERLHRAFGEDADAYDERPGGRSACAGLLIDSQGGLVPESAVLSSALWAVAQIGAGGLRRREWADGFPDVAQKFALAVDEYEGERRKAAGDESPAYDADSLRDLLAVAHTLSGIAGVGELATERIVIQSVAVSARRAEEAIDFDFLNSFYLDDLEKVRADVAKQPAAGTALAAYLTHDRHLDTGERVDVVAAPGAVDAGVELGRLPKGRWPANPAHGLALSQQFAVNQALNDLALTRGLMGVNGPPGTGKTTMLRDILAGNVVERARRLARLARPEDAFTETTYRWSANDGYQRSVRQLRTELTGFEMVVASTNNAAVENVTVEMPAAKAIDEQWQNQADYFADIASAVLGDGVNTGGSQSTAVRAWGLVAARLGNKRNRSAFHSAFWFDKQDPRSKERDADSAPRMQTRLAQWRDGAVPRKSWQQARDDFARAEQRVDALIEAGRQAEERRQQLAAAVREEPVVAARVGQVGEALRTAERQLVEQKPVLERAATLVAEATARYDRHLGVRPGLLETVFSLGRAVRDWRATLGPIADDLRIAEQRQQEAAATAQRLGGQIEQLRADQVAANAALSRIRDSLAQLRNHCGEDRARYGPAYPGEEWLGEQRELHAPWLEAELDTARSELFLAALQLHQDFLANLAGDMSHGLRAAVEVVAGNHPHRLEPEKLRAAWQLFFLVVPLVSTTFASVGRMFGQVGREAIGWLFIDEAGQATPQSAAGAIWRAQRVVAVGDPLQLRPVVTIPQKAQRDIASAYGVSSIWIPPLASVQTLADRISTYGTTLTQGQQRVWVSAPLKVHRRCDDPMFSLCNQIAYNGIMVSGVHRRLDDPDDPDLFDAPAGALIAASHWADEPAPTRGSHLQENQITRLERALRYLQDNGVDPSQVIAISPFRAVADRLAALPSRYPGLRAGTIHTAQGREAPVVVLVLGGDPGSPGAKVWAAASVNLVNVAASRAQRRLYVIGDRAAWAKHNYFHQLAGALRP</sequence>
<keyword evidence="3" id="KW-0378">Hydrolase</keyword>
<keyword evidence="10" id="KW-1185">Reference proteome</keyword>
<reference evidence="9" key="1">
    <citation type="submission" date="2021-02" db="EMBL/GenBank/DDBJ databases">
        <title>Natrosporangium hydrolyticum gen. nov., sp. nov, a haloalkaliphilic actinobacterium from a soda solonchak soil.</title>
        <authorList>
            <person name="Sorokin D.Y."/>
            <person name="Khijniak T.V."/>
            <person name="Zakharycheva A.P."/>
            <person name="Boueva O.V."/>
            <person name="Ariskina E.V."/>
            <person name="Hahnke R.L."/>
            <person name="Bunk B."/>
            <person name="Sproer C."/>
            <person name="Schumann P."/>
            <person name="Evtushenko L.I."/>
            <person name="Kublanov I.V."/>
        </authorList>
    </citation>
    <scope>NUCLEOTIDE SEQUENCE</scope>
    <source>
        <strain evidence="9">DSM 106523</strain>
    </source>
</reference>
<dbReference type="Proteomes" id="UP000662857">
    <property type="component" value="Chromosome"/>
</dbReference>
<evidence type="ECO:0008006" key="11">
    <source>
        <dbReference type="Google" id="ProtNLM"/>
    </source>
</evidence>
<dbReference type="PANTHER" id="PTHR43788:SF8">
    <property type="entry name" value="DNA-BINDING PROTEIN SMUBP-2"/>
    <property type="match status" value="1"/>
</dbReference>
<dbReference type="InterPro" id="IPR047187">
    <property type="entry name" value="SF1_C_Upf1"/>
</dbReference>
<dbReference type="KEGG" id="nhy:JQS43_21170"/>
<evidence type="ECO:0000313" key="9">
    <source>
        <dbReference type="EMBL" id="QSB14023.1"/>
    </source>
</evidence>
<dbReference type="InterPro" id="IPR027417">
    <property type="entry name" value="P-loop_NTPase"/>
</dbReference>
<keyword evidence="2" id="KW-0547">Nucleotide-binding</keyword>